<keyword evidence="2" id="KW-1185">Reference proteome</keyword>
<accession>A0A5J5HSW1</accession>
<sequence>MQKQGAIAESMLMTGEKFDIEGLQKRFSIHGNEDGKVDMIKFLVKGNGLTHKIKIKLAL</sequence>
<comment type="caution">
    <text evidence="1">The sequence shown here is derived from an EMBL/GenBank/DDBJ whole genome shotgun (WGS) entry which is preliminary data.</text>
</comment>
<dbReference type="RefSeq" id="WP_150440371.1">
    <property type="nucleotide sequence ID" value="NZ_VYKL01000018.1"/>
</dbReference>
<evidence type="ECO:0000313" key="1">
    <source>
        <dbReference type="EMBL" id="KAA9023971.1"/>
    </source>
</evidence>
<dbReference type="AlphaFoldDB" id="A0A5J5HSW1"/>
<protein>
    <submittedName>
        <fullName evidence="1">Uncharacterized protein</fullName>
    </submittedName>
</protein>
<proteinExistence type="predicted"/>
<name>A0A5J5HSW1_9BACI</name>
<dbReference type="EMBL" id="VYKL01000018">
    <property type="protein sequence ID" value="KAA9023971.1"/>
    <property type="molecule type" value="Genomic_DNA"/>
</dbReference>
<dbReference type="Proteomes" id="UP000326671">
    <property type="component" value="Unassembled WGS sequence"/>
</dbReference>
<evidence type="ECO:0000313" key="2">
    <source>
        <dbReference type="Proteomes" id="UP000326671"/>
    </source>
</evidence>
<reference evidence="1 2" key="1">
    <citation type="submission" date="2019-09" db="EMBL/GenBank/DDBJ databases">
        <title>Whole genome sequences of isolates from the Mars Exploration Rovers.</title>
        <authorList>
            <person name="Seuylemezian A."/>
            <person name="Vaishampayan P."/>
        </authorList>
    </citation>
    <scope>NUCLEOTIDE SEQUENCE [LARGE SCALE GENOMIC DNA]</scope>
    <source>
        <strain evidence="1 2">MER_TA_151</strain>
    </source>
</reference>
<gene>
    <name evidence="1" type="ORF">F4V44_12630</name>
</gene>
<organism evidence="1 2">
    <name type="scientific">Niallia endozanthoxylica</name>
    <dbReference type="NCBI Taxonomy" id="2036016"/>
    <lineage>
        <taxon>Bacteria</taxon>
        <taxon>Bacillati</taxon>
        <taxon>Bacillota</taxon>
        <taxon>Bacilli</taxon>
        <taxon>Bacillales</taxon>
        <taxon>Bacillaceae</taxon>
        <taxon>Niallia</taxon>
    </lineage>
</organism>